<dbReference type="Proteomes" id="UP000744676">
    <property type="component" value="Unassembled WGS sequence"/>
</dbReference>
<gene>
    <name evidence="1" type="ORF">D0Z00_004668</name>
</gene>
<evidence type="ECO:0000313" key="2">
    <source>
        <dbReference type="Proteomes" id="UP000744676"/>
    </source>
</evidence>
<dbReference type="EMBL" id="QVQA01000476">
    <property type="protein sequence ID" value="KAF5092263.1"/>
    <property type="molecule type" value="Genomic_DNA"/>
</dbReference>
<protein>
    <submittedName>
        <fullName evidence="1">Uncharacterized protein</fullName>
    </submittedName>
</protein>
<proteinExistence type="predicted"/>
<accession>A0ACB6UXT2</accession>
<sequence length="183" mass="20781">MGVPYFALGFSSLFCGLAYLNCASSSAKVFGYFVNVVSILGLLTWVCILVTHLFFMRALKAQGIDRNTLVYKAPFQPYGSYISLGFCIIIVLIKNFTAFVFEFDKTSFITGYIGIPVFLVLLFGYKIFMKTKTVLPEEADLYSMRDIIDREEELFLAQQARDRELNPPTKLAKVYENTFGLLF</sequence>
<comment type="caution">
    <text evidence="1">The sequence shown here is derived from an EMBL/GenBank/DDBJ whole genome shotgun (WGS) entry which is preliminary data.</text>
</comment>
<keyword evidence="2" id="KW-1185">Reference proteome</keyword>
<evidence type="ECO:0000313" key="1">
    <source>
        <dbReference type="EMBL" id="KAF5092263.1"/>
    </source>
</evidence>
<name>A0ACB6UXT2_9ASCO</name>
<reference evidence="1 2" key="1">
    <citation type="journal article" date="2020" name="Front. Microbiol.">
        <title>Phenotypic and Genetic Characterization of the Cheese Ripening Yeast Geotrichum candidum.</title>
        <authorList>
            <person name="Perkins V."/>
            <person name="Vignola S."/>
            <person name="Lessard M.H."/>
            <person name="Plante P.L."/>
            <person name="Corbeil J."/>
            <person name="Dugat-Bony E."/>
            <person name="Frenette M."/>
            <person name="Labrie S."/>
        </authorList>
    </citation>
    <scope>NUCLEOTIDE SEQUENCE [LARGE SCALE GENOMIC DNA]</scope>
    <source>
        <strain evidence="1 2">LMA-1147</strain>
    </source>
</reference>
<organism evidence="1 2">
    <name type="scientific">Geotrichum galactomycetum</name>
    <dbReference type="NCBI Taxonomy" id="27317"/>
    <lineage>
        <taxon>Eukaryota</taxon>
        <taxon>Fungi</taxon>
        <taxon>Dikarya</taxon>
        <taxon>Ascomycota</taxon>
        <taxon>Saccharomycotina</taxon>
        <taxon>Dipodascomycetes</taxon>
        <taxon>Dipodascales</taxon>
        <taxon>Dipodascaceae</taxon>
        <taxon>Geotrichum</taxon>
    </lineage>
</organism>